<evidence type="ECO:0000256" key="2">
    <source>
        <dbReference type="SAM" id="Phobius"/>
    </source>
</evidence>
<dbReference type="RefSeq" id="XP_044569219.1">
    <property type="nucleotide sequence ID" value="XM_044707422.1"/>
</dbReference>
<dbReference type="Proteomes" id="UP000444721">
    <property type="component" value="Unassembled WGS sequence"/>
</dbReference>
<dbReference type="EMBL" id="VFQX01000002">
    <property type="protein sequence ID" value="KAF0984506.1"/>
    <property type="molecule type" value="Genomic_DNA"/>
</dbReference>
<proteinExistence type="predicted"/>
<reference evidence="3 4" key="1">
    <citation type="journal article" date="2019" name="Sci. Rep.">
        <title>Nanopore sequencing improves the draft genome of the human pathogenic amoeba Naegleria fowleri.</title>
        <authorList>
            <person name="Liechti N."/>
            <person name="Schurch N."/>
            <person name="Bruggmann R."/>
            <person name="Wittwer M."/>
        </authorList>
    </citation>
    <scope>NUCLEOTIDE SEQUENCE [LARGE SCALE GENOMIC DNA]</scope>
    <source>
        <strain evidence="3 4">ATCC 30894</strain>
    </source>
</reference>
<evidence type="ECO:0000256" key="1">
    <source>
        <dbReference type="SAM" id="MobiDB-lite"/>
    </source>
</evidence>
<dbReference type="GeneID" id="68107623"/>
<sequence length="172" mass="19687">MSNEHQTRRNHHHRYPSYYSQTSQTEEMNPPPSPISLQSALNGPIFHSNLKHDNSSSEERSSLLRSKDKKSLNDLPPEELEKKFMEEEVSHSFQLIVVTSVVVCFLAPCLSFLPYCFMCKYRNSPSEIAKAYYNISRAIIVILIFIFTLLVCMIAIPSSIGLSLYINIKRAT</sequence>
<comment type="caution">
    <text evidence="3">The sequence shown here is derived from an EMBL/GenBank/DDBJ whole genome shotgun (WGS) entry which is preliminary data.</text>
</comment>
<feature type="compositionally biased region" description="Polar residues" evidence="1">
    <location>
        <begin position="18"/>
        <end position="27"/>
    </location>
</feature>
<feature type="transmembrane region" description="Helical" evidence="2">
    <location>
        <begin position="93"/>
        <end position="117"/>
    </location>
</feature>
<dbReference type="AlphaFoldDB" id="A0A6A5C9U2"/>
<accession>A0A6A5C9U2</accession>
<evidence type="ECO:0008006" key="5">
    <source>
        <dbReference type="Google" id="ProtNLM"/>
    </source>
</evidence>
<dbReference type="VEuPathDB" id="AmoebaDB:NfTy_000910"/>
<gene>
    <name evidence="3" type="ORF">FDP41_000405</name>
</gene>
<feature type="compositionally biased region" description="Basic and acidic residues" evidence="1">
    <location>
        <begin position="50"/>
        <end position="72"/>
    </location>
</feature>
<organism evidence="3 4">
    <name type="scientific">Naegleria fowleri</name>
    <name type="common">Brain eating amoeba</name>
    <dbReference type="NCBI Taxonomy" id="5763"/>
    <lineage>
        <taxon>Eukaryota</taxon>
        <taxon>Discoba</taxon>
        <taxon>Heterolobosea</taxon>
        <taxon>Tetramitia</taxon>
        <taxon>Eutetramitia</taxon>
        <taxon>Vahlkampfiidae</taxon>
        <taxon>Naegleria</taxon>
    </lineage>
</organism>
<evidence type="ECO:0000313" key="3">
    <source>
        <dbReference type="EMBL" id="KAF0984506.1"/>
    </source>
</evidence>
<keyword evidence="2" id="KW-0812">Transmembrane</keyword>
<feature type="transmembrane region" description="Helical" evidence="2">
    <location>
        <begin position="138"/>
        <end position="166"/>
    </location>
</feature>
<keyword evidence="4" id="KW-1185">Reference proteome</keyword>
<evidence type="ECO:0000313" key="4">
    <source>
        <dbReference type="Proteomes" id="UP000444721"/>
    </source>
</evidence>
<name>A0A6A5C9U2_NAEFO</name>
<feature type="region of interest" description="Disordered" evidence="1">
    <location>
        <begin position="1"/>
        <end position="74"/>
    </location>
</feature>
<dbReference type="VEuPathDB" id="AmoebaDB:FDP41_000405"/>
<keyword evidence="2" id="KW-0472">Membrane</keyword>
<keyword evidence="2" id="KW-1133">Transmembrane helix</keyword>
<protein>
    <recommendedName>
        <fullName evidence="5">Transmembrane protein</fullName>
    </recommendedName>
</protein>